<reference evidence="2 3" key="1">
    <citation type="submission" date="2023-09" db="EMBL/GenBank/DDBJ databases">
        <title>Microbacterium fusihabitans sp. nov., Microbacterium phycihabitans sp. nov., and Microbacterium cervinum sp. nov., isolated from dried seaweeds of beach.</title>
        <authorList>
            <person name="Lee S.D."/>
        </authorList>
    </citation>
    <scope>NUCLEOTIDE SEQUENCE [LARGE SCALE GENOMIC DNA]</scope>
    <source>
        <strain evidence="2 3">KSW2-21</strain>
    </source>
</reference>
<dbReference type="Proteomes" id="UP001256673">
    <property type="component" value="Unassembled WGS sequence"/>
</dbReference>
<comment type="caution">
    <text evidence="2">The sequence shown here is derived from an EMBL/GenBank/DDBJ whole genome shotgun (WGS) entry which is preliminary data.</text>
</comment>
<dbReference type="RefSeq" id="WP_316001475.1">
    <property type="nucleotide sequence ID" value="NZ_JAWDIU010000003.1"/>
</dbReference>
<keyword evidence="1" id="KW-1133">Transmembrane helix</keyword>
<keyword evidence="1" id="KW-0812">Transmembrane</keyword>
<organism evidence="2 3">
    <name type="scientific">Microbacterium algihabitans</name>
    <dbReference type="NCBI Taxonomy" id="3075992"/>
    <lineage>
        <taxon>Bacteria</taxon>
        <taxon>Bacillati</taxon>
        <taxon>Actinomycetota</taxon>
        <taxon>Actinomycetes</taxon>
        <taxon>Micrococcales</taxon>
        <taxon>Microbacteriaceae</taxon>
        <taxon>Microbacterium</taxon>
    </lineage>
</organism>
<name>A0ABU3RWN5_9MICO</name>
<sequence length="64" mass="6764">MQLYVGLMATGLFSFVGALILVAVFRDRGGVPQNSGRWWLVVLMGCGGGSLFAMGAAKWLSSVL</sequence>
<feature type="transmembrane region" description="Helical" evidence="1">
    <location>
        <begin position="6"/>
        <end position="26"/>
    </location>
</feature>
<protein>
    <submittedName>
        <fullName evidence="2">Uncharacterized protein</fullName>
    </submittedName>
</protein>
<evidence type="ECO:0000313" key="2">
    <source>
        <dbReference type="EMBL" id="MDU0327229.1"/>
    </source>
</evidence>
<gene>
    <name evidence="2" type="ORF">RWH43_10730</name>
</gene>
<feature type="transmembrane region" description="Helical" evidence="1">
    <location>
        <begin position="38"/>
        <end position="60"/>
    </location>
</feature>
<keyword evidence="3" id="KW-1185">Reference proteome</keyword>
<proteinExistence type="predicted"/>
<evidence type="ECO:0000313" key="3">
    <source>
        <dbReference type="Proteomes" id="UP001256673"/>
    </source>
</evidence>
<accession>A0ABU3RWN5</accession>
<evidence type="ECO:0000256" key="1">
    <source>
        <dbReference type="SAM" id="Phobius"/>
    </source>
</evidence>
<keyword evidence="1" id="KW-0472">Membrane</keyword>
<dbReference type="EMBL" id="JAWDIU010000003">
    <property type="protein sequence ID" value="MDU0327229.1"/>
    <property type="molecule type" value="Genomic_DNA"/>
</dbReference>